<protein>
    <submittedName>
        <fullName evidence="2">Uncharacterized protein</fullName>
    </submittedName>
</protein>
<proteinExistence type="predicted"/>
<evidence type="ECO:0000313" key="3">
    <source>
        <dbReference type="Proteomes" id="UP000324222"/>
    </source>
</evidence>
<organism evidence="2 3">
    <name type="scientific">Portunus trituberculatus</name>
    <name type="common">Swimming crab</name>
    <name type="synonym">Neptunus trituberculatus</name>
    <dbReference type="NCBI Taxonomy" id="210409"/>
    <lineage>
        <taxon>Eukaryota</taxon>
        <taxon>Metazoa</taxon>
        <taxon>Ecdysozoa</taxon>
        <taxon>Arthropoda</taxon>
        <taxon>Crustacea</taxon>
        <taxon>Multicrustacea</taxon>
        <taxon>Malacostraca</taxon>
        <taxon>Eumalacostraca</taxon>
        <taxon>Eucarida</taxon>
        <taxon>Decapoda</taxon>
        <taxon>Pleocyemata</taxon>
        <taxon>Brachyura</taxon>
        <taxon>Eubrachyura</taxon>
        <taxon>Portunoidea</taxon>
        <taxon>Portunidae</taxon>
        <taxon>Portuninae</taxon>
        <taxon>Portunus</taxon>
    </lineage>
</organism>
<evidence type="ECO:0000313" key="2">
    <source>
        <dbReference type="EMBL" id="MPC88342.1"/>
    </source>
</evidence>
<dbReference type="Proteomes" id="UP000324222">
    <property type="component" value="Unassembled WGS sequence"/>
</dbReference>
<reference evidence="2 3" key="1">
    <citation type="submission" date="2019-05" db="EMBL/GenBank/DDBJ databases">
        <title>Another draft genome of Portunus trituberculatus and its Hox gene families provides insights of decapod evolution.</title>
        <authorList>
            <person name="Jeong J.-H."/>
            <person name="Song I."/>
            <person name="Kim S."/>
            <person name="Choi T."/>
            <person name="Kim D."/>
            <person name="Ryu S."/>
            <person name="Kim W."/>
        </authorList>
    </citation>
    <scope>NUCLEOTIDE SEQUENCE [LARGE SCALE GENOMIC DNA]</scope>
    <source>
        <tissue evidence="2">Muscle</tissue>
    </source>
</reference>
<dbReference type="EMBL" id="VSRR010077513">
    <property type="protein sequence ID" value="MPC88342.1"/>
    <property type="molecule type" value="Genomic_DNA"/>
</dbReference>
<feature type="compositionally biased region" description="Basic and acidic residues" evidence="1">
    <location>
        <begin position="1"/>
        <end position="33"/>
    </location>
</feature>
<dbReference type="AlphaFoldDB" id="A0A5B7IWP9"/>
<comment type="caution">
    <text evidence="2">The sequence shown here is derived from an EMBL/GenBank/DDBJ whole genome shotgun (WGS) entry which is preliminary data.</text>
</comment>
<accession>A0A5B7IWP9</accession>
<keyword evidence="3" id="KW-1185">Reference proteome</keyword>
<evidence type="ECO:0000256" key="1">
    <source>
        <dbReference type="SAM" id="MobiDB-lite"/>
    </source>
</evidence>
<feature type="region of interest" description="Disordered" evidence="1">
    <location>
        <begin position="1"/>
        <end position="36"/>
    </location>
</feature>
<name>A0A5B7IWP9_PORTR</name>
<gene>
    <name evidence="2" type="ORF">E2C01_083243</name>
</gene>
<sequence>MLRRREKDRQERQKYTATQTDRHEEQKEVERPRSKPVGRRLLRFLRRAAKRRHAEAAARVQWTLQPVHDGDAAWS</sequence>